<name>B0DEL0_LACBS</name>
<dbReference type="EMBL" id="DS547106">
    <property type="protein sequence ID" value="EDR07059.1"/>
    <property type="molecule type" value="Genomic_DNA"/>
</dbReference>
<dbReference type="InParanoid" id="B0DEL0"/>
<dbReference type="GeneID" id="6077933"/>
<dbReference type="GeneID" id="6077954"/>
<evidence type="ECO:0000313" key="2">
    <source>
        <dbReference type="EMBL" id="EDR07059.1"/>
    </source>
</evidence>
<organism evidence="3">
    <name type="scientific">Laccaria bicolor (strain S238N-H82 / ATCC MYA-4686)</name>
    <name type="common">Bicoloured deceiver</name>
    <name type="synonym">Laccaria laccata var. bicolor</name>
    <dbReference type="NCBI Taxonomy" id="486041"/>
    <lineage>
        <taxon>Eukaryota</taxon>
        <taxon>Fungi</taxon>
        <taxon>Dikarya</taxon>
        <taxon>Basidiomycota</taxon>
        <taxon>Agaricomycotina</taxon>
        <taxon>Agaricomycetes</taxon>
        <taxon>Agaricomycetidae</taxon>
        <taxon>Agaricales</taxon>
        <taxon>Agaricineae</taxon>
        <taxon>Hydnangiaceae</taxon>
        <taxon>Laccaria</taxon>
    </lineage>
</organism>
<proteinExistence type="predicted"/>
<protein>
    <submittedName>
        <fullName evidence="1">Predicted protein</fullName>
    </submittedName>
</protein>
<evidence type="ECO:0000313" key="3">
    <source>
        <dbReference type="Proteomes" id="UP000001194"/>
    </source>
</evidence>
<dbReference type="Proteomes" id="UP000001194">
    <property type="component" value="Unassembled WGS sequence"/>
</dbReference>
<dbReference type="EMBL" id="DS547106">
    <property type="protein sequence ID" value="EDR07052.1"/>
    <property type="molecule type" value="Genomic_DNA"/>
</dbReference>
<keyword evidence="3" id="KW-1185">Reference proteome</keyword>
<dbReference type="HOGENOM" id="CLU_1652441_0_0_1"/>
<dbReference type="KEGG" id="lbc:LACBIDRAFT_328370"/>
<accession>B0DEL0</accession>
<dbReference type="RefSeq" id="XP_001882432.1">
    <property type="nucleotide sequence ID" value="XM_001882397.1"/>
</dbReference>
<sequence length="160" mass="17764">MQLRGLTVDADVMGRPVGVGGTQQGDFWGTSGQGSCGISQSHRPTTNPQHFSSVYFLENGKNSRQNPPKMRNNSYNTLWIRRIVRGACPETLRDSAVAEERAECHCVLVPFGSCHEANFYTVFSVSRGPLPQPLHLPSIYIYVLCLWGVIRVQMSKPVNV</sequence>
<reference evidence="1 3" key="1">
    <citation type="journal article" date="2008" name="Nature">
        <title>The genome of Laccaria bicolor provides insights into mycorrhizal symbiosis.</title>
        <authorList>
            <person name="Martin F."/>
            <person name="Aerts A."/>
            <person name="Ahren D."/>
            <person name="Brun A."/>
            <person name="Danchin E.G.J."/>
            <person name="Duchaussoy F."/>
            <person name="Gibon J."/>
            <person name="Kohler A."/>
            <person name="Lindquist E."/>
            <person name="Pereda V."/>
            <person name="Salamov A."/>
            <person name="Shapiro H.J."/>
            <person name="Wuyts J."/>
            <person name="Blaudez D."/>
            <person name="Buee M."/>
            <person name="Brokstein P."/>
            <person name="Canbaeck B."/>
            <person name="Cohen D."/>
            <person name="Courty P.E."/>
            <person name="Coutinho P.M."/>
            <person name="Delaruelle C."/>
            <person name="Detter J.C."/>
            <person name="Deveau A."/>
            <person name="DiFazio S."/>
            <person name="Duplessis S."/>
            <person name="Fraissinet-Tachet L."/>
            <person name="Lucic E."/>
            <person name="Frey-Klett P."/>
            <person name="Fourrey C."/>
            <person name="Feussner I."/>
            <person name="Gay G."/>
            <person name="Grimwood J."/>
            <person name="Hoegger P.J."/>
            <person name="Jain P."/>
            <person name="Kilaru S."/>
            <person name="Labbe J."/>
            <person name="Lin Y.C."/>
            <person name="Legue V."/>
            <person name="Le Tacon F."/>
            <person name="Marmeisse R."/>
            <person name="Melayah D."/>
            <person name="Montanini B."/>
            <person name="Muratet M."/>
            <person name="Nehls U."/>
            <person name="Niculita-Hirzel H."/>
            <person name="Oudot-Le Secq M.P."/>
            <person name="Peter M."/>
            <person name="Quesneville H."/>
            <person name="Rajashekar B."/>
            <person name="Reich M."/>
            <person name="Rouhier N."/>
            <person name="Schmutz J."/>
            <person name="Yin T."/>
            <person name="Chalot M."/>
            <person name="Henrissat B."/>
            <person name="Kuees U."/>
            <person name="Lucas S."/>
            <person name="Van de Peer Y."/>
            <person name="Podila G.K."/>
            <person name="Polle A."/>
            <person name="Pukkila P.J."/>
            <person name="Richardson P.M."/>
            <person name="Rouze P."/>
            <person name="Sanders I.R."/>
            <person name="Stajich J.E."/>
            <person name="Tunlid A."/>
            <person name="Tuskan G."/>
            <person name="Grigoriev I.V."/>
        </authorList>
    </citation>
    <scope>NUCLEOTIDE SEQUENCE [LARGE SCALE GENOMIC DNA]</scope>
    <source>
        <strain evidence="3">S238N-H82 / ATCC MYA-4686</strain>
    </source>
</reference>
<dbReference type="AlphaFoldDB" id="B0DEL0"/>
<evidence type="ECO:0000313" key="1">
    <source>
        <dbReference type="EMBL" id="EDR07052.1"/>
    </source>
</evidence>
<gene>
    <name evidence="1" type="ORF">LACBIDRAFT_328343</name>
    <name evidence="2" type="ORF">LACBIDRAFT_328370</name>
</gene>
<dbReference type="RefSeq" id="XP_001882425.1">
    <property type="nucleotide sequence ID" value="XM_001882390.1"/>
</dbReference>
<dbReference type="KEGG" id="lbc:LACBIDRAFT_328343"/>